<dbReference type="Proteomes" id="UP000243180">
    <property type="component" value="Chromosome"/>
</dbReference>
<feature type="transmembrane region" description="Helical" evidence="1">
    <location>
        <begin position="141"/>
        <end position="161"/>
    </location>
</feature>
<keyword evidence="1" id="KW-0472">Membrane</keyword>
<keyword evidence="3" id="KW-1185">Reference proteome</keyword>
<dbReference type="KEGG" id="slim:SCL_0839"/>
<evidence type="ECO:0000313" key="3">
    <source>
        <dbReference type="Proteomes" id="UP000243180"/>
    </source>
</evidence>
<evidence type="ECO:0000313" key="2">
    <source>
        <dbReference type="EMBL" id="BAV33159.1"/>
    </source>
</evidence>
<organism evidence="2 3">
    <name type="scientific">Sulfuricaulis limicola</name>
    <dbReference type="NCBI Taxonomy" id="1620215"/>
    <lineage>
        <taxon>Bacteria</taxon>
        <taxon>Pseudomonadati</taxon>
        <taxon>Pseudomonadota</taxon>
        <taxon>Gammaproteobacteria</taxon>
        <taxon>Acidiferrobacterales</taxon>
        <taxon>Acidiferrobacteraceae</taxon>
        <taxon>Sulfuricaulis</taxon>
    </lineage>
</organism>
<proteinExistence type="predicted"/>
<feature type="transmembrane region" description="Helical" evidence="1">
    <location>
        <begin position="109"/>
        <end position="129"/>
    </location>
</feature>
<reference evidence="2 3" key="1">
    <citation type="submission" date="2015-05" db="EMBL/GenBank/DDBJ databases">
        <title>Complete genome sequence of a sulfur-oxidizing gammaproteobacterium strain HA5.</title>
        <authorList>
            <person name="Miura A."/>
            <person name="Kojima H."/>
            <person name="Fukui M."/>
        </authorList>
    </citation>
    <scope>NUCLEOTIDE SEQUENCE [LARGE SCALE GENOMIC DNA]</scope>
    <source>
        <strain evidence="2 3">HA5</strain>
    </source>
</reference>
<dbReference type="AlphaFoldDB" id="A0A1B4XED0"/>
<sequence>MKDESIENHDTITEERATGLVAIIQAVPRLLVPLFALFFLSFALLYASSAIIEFIKPILSEGDLTSGLVKGVHMGVVALAVYELAQVVHQEYDKSGKPSDAIRRIRRSVTRFASVVFVALVLESLIMVIKYSQQDLAGFLYYPVAIIASASLLLMSLGVFIKLSSSDTLEDTSSTAANS</sequence>
<dbReference type="EMBL" id="AP014879">
    <property type="protein sequence ID" value="BAV33159.1"/>
    <property type="molecule type" value="Genomic_DNA"/>
</dbReference>
<gene>
    <name evidence="2" type="ORF">SCL_0839</name>
</gene>
<dbReference type="InParanoid" id="A0A1B4XED0"/>
<protein>
    <submittedName>
        <fullName evidence="2">Uncharacterized protein</fullName>
    </submittedName>
</protein>
<feature type="transmembrane region" description="Helical" evidence="1">
    <location>
        <begin position="30"/>
        <end position="52"/>
    </location>
</feature>
<accession>A0A1B4XED0</accession>
<name>A0A1B4XED0_9GAMM</name>
<keyword evidence="1" id="KW-0812">Transmembrane</keyword>
<dbReference type="OrthoDB" id="6120241at2"/>
<evidence type="ECO:0000256" key="1">
    <source>
        <dbReference type="SAM" id="Phobius"/>
    </source>
</evidence>
<keyword evidence="1" id="KW-1133">Transmembrane helix</keyword>